<accession>B4QDH2</accession>
<feature type="region of interest" description="Disordered" evidence="2">
    <location>
        <begin position="234"/>
        <end position="278"/>
    </location>
</feature>
<feature type="chain" id="PRO_5002823752" evidence="3">
    <location>
        <begin position="28"/>
        <end position="278"/>
    </location>
</feature>
<dbReference type="OrthoDB" id="9990035at2759"/>
<keyword evidence="3" id="KW-0732">Signal</keyword>
<dbReference type="SMR" id="B4QDH2"/>
<feature type="coiled-coil region" evidence="1">
    <location>
        <begin position="142"/>
        <end position="230"/>
    </location>
</feature>
<protein>
    <submittedName>
        <fullName evidence="4">GD10920</fullName>
    </submittedName>
</protein>
<dbReference type="GO" id="GO:0008587">
    <property type="term" value="P:imaginal disc-derived wing margin morphogenesis"/>
    <property type="evidence" value="ECO:0007669"/>
    <property type="project" value="EnsemblMetazoa"/>
</dbReference>
<feature type="signal peptide" evidence="3">
    <location>
        <begin position="1"/>
        <end position="27"/>
    </location>
</feature>
<evidence type="ECO:0000256" key="1">
    <source>
        <dbReference type="SAM" id="Coils"/>
    </source>
</evidence>
<dbReference type="Proteomes" id="UP000000304">
    <property type="component" value="Chromosome 2R"/>
</dbReference>
<keyword evidence="1" id="KW-0175">Coiled coil</keyword>
<dbReference type="GO" id="GO:0008407">
    <property type="term" value="P:chaeta morphogenesis"/>
    <property type="evidence" value="ECO:0007669"/>
    <property type="project" value="EnsemblMetazoa"/>
</dbReference>
<gene>
    <name evidence="4" type="primary">Dsim\GD10920</name>
    <name evidence="4" type="ORF">Dsim_GD10920</name>
</gene>
<sequence>MAAGSNVLWPILLAVVVLQISVASVSGAASGGVVLSDVNNMLRDAKVVTSEKPVVHSKQEAEAPESSVELLRFVDDDEDSEDISSIERQDGRTMESKKMADQVRLLTKQLNALMLRRREDYEMLEHNLRKSLRLTTNANSVDADMRSELNQLRDELAALRSSQSGNKERLTVEWLQQTISEIRKQLVDLQRTASNVARDVQQRSSTFEDLATIRSDYQQLKLDLAALARAPAADGLTLGPGTARGDAPAASGLPARPCQAAAEDSQGRHIRQCGGGER</sequence>
<name>B4QDH2_DROSI</name>
<dbReference type="PhylomeDB" id="B4QDH2"/>
<dbReference type="STRING" id="7240.B4QDH2"/>
<evidence type="ECO:0000313" key="4">
    <source>
        <dbReference type="EMBL" id="EDX06837.1"/>
    </source>
</evidence>
<dbReference type="HOGENOM" id="CLU_1002106_0_0_1"/>
<evidence type="ECO:0000256" key="2">
    <source>
        <dbReference type="SAM" id="MobiDB-lite"/>
    </source>
</evidence>
<keyword evidence="5" id="KW-1185">Reference proteome</keyword>
<dbReference type="OMA" id="REHLNCP"/>
<dbReference type="GO" id="GO:0097305">
    <property type="term" value="P:response to alcohol"/>
    <property type="evidence" value="ECO:0007669"/>
    <property type="project" value="EnsemblMetazoa"/>
</dbReference>
<organism evidence="4 5">
    <name type="scientific">Drosophila simulans</name>
    <name type="common">Fruit fly</name>
    <dbReference type="NCBI Taxonomy" id="7240"/>
    <lineage>
        <taxon>Eukaryota</taxon>
        <taxon>Metazoa</taxon>
        <taxon>Ecdysozoa</taxon>
        <taxon>Arthropoda</taxon>
        <taxon>Hexapoda</taxon>
        <taxon>Insecta</taxon>
        <taxon>Pterygota</taxon>
        <taxon>Neoptera</taxon>
        <taxon>Endopterygota</taxon>
        <taxon>Diptera</taxon>
        <taxon>Brachycera</taxon>
        <taxon>Muscomorpha</taxon>
        <taxon>Ephydroidea</taxon>
        <taxon>Drosophilidae</taxon>
        <taxon>Drosophila</taxon>
        <taxon>Sophophora</taxon>
    </lineage>
</organism>
<proteinExistence type="predicted"/>
<evidence type="ECO:0000313" key="5">
    <source>
        <dbReference type="Proteomes" id="UP000000304"/>
    </source>
</evidence>
<dbReference type="EMBL" id="CM000362">
    <property type="protein sequence ID" value="EDX06837.1"/>
    <property type="molecule type" value="Genomic_DNA"/>
</dbReference>
<dbReference type="GO" id="GO:0007399">
    <property type="term" value="P:nervous system development"/>
    <property type="evidence" value="ECO:0007669"/>
    <property type="project" value="EnsemblMetazoa"/>
</dbReference>
<dbReference type="GO" id="GO:0016318">
    <property type="term" value="P:ommatidial rotation"/>
    <property type="evidence" value="ECO:0007669"/>
    <property type="project" value="EnsemblMetazoa"/>
</dbReference>
<reference evidence="4 5" key="1">
    <citation type="journal article" date="2007" name="Nature">
        <title>Evolution of genes and genomes on the Drosophila phylogeny.</title>
        <authorList>
            <consortium name="Drosophila 12 Genomes Consortium"/>
            <person name="Clark A.G."/>
            <person name="Eisen M.B."/>
            <person name="Smith D.R."/>
            <person name="Bergman C.M."/>
            <person name="Oliver B."/>
            <person name="Markow T.A."/>
            <person name="Kaufman T.C."/>
            <person name="Kellis M."/>
            <person name="Gelbart W."/>
            <person name="Iyer V.N."/>
            <person name="Pollard D.A."/>
            <person name="Sackton T.B."/>
            <person name="Larracuente A.M."/>
            <person name="Singh N.D."/>
            <person name="Abad J.P."/>
            <person name="Abt D.N."/>
            <person name="Adryan B."/>
            <person name="Aguade M."/>
            <person name="Akashi H."/>
            <person name="Anderson W.W."/>
            <person name="Aquadro C.F."/>
            <person name="Ardell D.H."/>
            <person name="Arguello R."/>
            <person name="Artieri C.G."/>
            <person name="Barbash D.A."/>
            <person name="Barker D."/>
            <person name="Barsanti P."/>
            <person name="Batterham P."/>
            <person name="Batzoglou S."/>
            <person name="Begun D."/>
            <person name="Bhutkar A."/>
            <person name="Blanco E."/>
            <person name="Bosak S.A."/>
            <person name="Bradley R.K."/>
            <person name="Brand A.D."/>
            <person name="Brent M.R."/>
            <person name="Brooks A.N."/>
            <person name="Brown R.H."/>
            <person name="Butlin R.K."/>
            <person name="Caggese C."/>
            <person name="Calvi B.R."/>
            <person name="Bernardo de Carvalho A."/>
            <person name="Caspi A."/>
            <person name="Castrezana S."/>
            <person name="Celniker S.E."/>
            <person name="Chang J.L."/>
            <person name="Chapple C."/>
            <person name="Chatterji S."/>
            <person name="Chinwalla A."/>
            <person name="Civetta A."/>
            <person name="Clifton S.W."/>
            <person name="Comeron J.M."/>
            <person name="Costello J.C."/>
            <person name="Coyne J.A."/>
            <person name="Daub J."/>
            <person name="David R.G."/>
            <person name="Delcher A.L."/>
            <person name="Delehaunty K."/>
            <person name="Do C.B."/>
            <person name="Ebling H."/>
            <person name="Edwards K."/>
            <person name="Eickbush T."/>
            <person name="Evans J.D."/>
            <person name="Filipski A."/>
            <person name="Findeiss S."/>
            <person name="Freyhult E."/>
            <person name="Fulton L."/>
            <person name="Fulton R."/>
            <person name="Garcia A.C."/>
            <person name="Gardiner A."/>
            <person name="Garfield D.A."/>
            <person name="Garvin B.E."/>
            <person name="Gibson G."/>
            <person name="Gilbert D."/>
            <person name="Gnerre S."/>
            <person name="Godfrey J."/>
            <person name="Good R."/>
            <person name="Gotea V."/>
            <person name="Gravely B."/>
            <person name="Greenberg A.J."/>
            <person name="Griffiths-Jones S."/>
            <person name="Gross S."/>
            <person name="Guigo R."/>
            <person name="Gustafson E.A."/>
            <person name="Haerty W."/>
            <person name="Hahn M.W."/>
            <person name="Halligan D.L."/>
            <person name="Halpern A.L."/>
            <person name="Halter G.M."/>
            <person name="Han M.V."/>
            <person name="Heger A."/>
            <person name="Hillier L."/>
            <person name="Hinrichs A.S."/>
            <person name="Holmes I."/>
            <person name="Hoskins R.A."/>
            <person name="Hubisz M.J."/>
            <person name="Hultmark D."/>
            <person name="Huntley M.A."/>
            <person name="Jaffe D.B."/>
            <person name="Jagadeeshan S."/>
            <person name="Jeck W.R."/>
            <person name="Johnson J."/>
            <person name="Jones C.D."/>
            <person name="Jordan W.C."/>
            <person name="Karpen G.H."/>
            <person name="Kataoka E."/>
            <person name="Keightley P.D."/>
            <person name="Kheradpour P."/>
            <person name="Kirkness E.F."/>
            <person name="Koerich L.B."/>
            <person name="Kristiansen K."/>
            <person name="Kudrna D."/>
            <person name="Kulathinal R.J."/>
            <person name="Kumar S."/>
            <person name="Kwok R."/>
            <person name="Lander E."/>
            <person name="Langley C.H."/>
            <person name="Lapoint R."/>
            <person name="Lazzaro B.P."/>
            <person name="Lee S.J."/>
            <person name="Levesque L."/>
            <person name="Li R."/>
            <person name="Lin C.F."/>
            <person name="Lin M.F."/>
            <person name="Lindblad-Toh K."/>
            <person name="Llopart A."/>
            <person name="Long M."/>
            <person name="Low L."/>
            <person name="Lozovsky E."/>
            <person name="Lu J."/>
            <person name="Luo M."/>
            <person name="Machado C.A."/>
            <person name="Makalowski W."/>
            <person name="Marzo M."/>
            <person name="Matsuda M."/>
            <person name="Matzkin L."/>
            <person name="McAllister B."/>
            <person name="McBride C.S."/>
            <person name="McKernan B."/>
            <person name="McKernan K."/>
            <person name="Mendez-Lago M."/>
            <person name="Minx P."/>
            <person name="Mollenhauer M.U."/>
            <person name="Montooth K."/>
            <person name="Mount S.M."/>
            <person name="Mu X."/>
            <person name="Myers E."/>
            <person name="Negre B."/>
            <person name="Newfeld S."/>
            <person name="Nielsen R."/>
            <person name="Noor M.A."/>
            <person name="O'Grady P."/>
            <person name="Pachter L."/>
            <person name="Papaceit M."/>
            <person name="Parisi M.J."/>
            <person name="Parisi M."/>
            <person name="Parts L."/>
            <person name="Pedersen J.S."/>
            <person name="Pesole G."/>
            <person name="Phillippy A.M."/>
            <person name="Ponting C.P."/>
            <person name="Pop M."/>
            <person name="Porcelli D."/>
            <person name="Powell J.R."/>
            <person name="Prohaska S."/>
            <person name="Pruitt K."/>
            <person name="Puig M."/>
            <person name="Quesneville H."/>
            <person name="Ram K.R."/>
            <person name="Rand D."/>
            <person name="Rasmussen M.D."/>
            <person name="Reed L.K."/>
            <person name="Reenan R."/>
            <person name="Reily A."/>
            <person name="Remington K.A."/>
            <person name="Rieger T.T."/>
            <person name="Ritchie M.G."/>
            <person name="Robin C."/>
            <person name="Rogers Y.H."/>
            <person name="Rohde C."/>
            <person name="Rozas J."/>
            <person name="Rubenfield M.J."/>
            <person name="Ruiz A."/>
            <person name="Russo S."/>
            <person name="Salzberg S.L."/>
            <person name="Sanchez-Gracia A."/>
            <person name="Saranga D.J."/>
            <person name="Sato H."/>
            <person name="Schaeffer S.W."/>
            <person name="Schatz M.C."/>
            <person name="Schlenke T."/>
            <person name="Schwartz R."/>
            <person name="Segarra C."/>
            <person name="Singh R.S."/>
            <person name="Sirot L."/>
            <person name="Sirota M."/>
            <person name="Sisneros N.B."/>
            <person name="Smith C.D."/>
            <person name="Smith T.F."/>
            <person name="Spieth J."/>
            <person name="Stage D.E."/>
            <person name="Stark A."/>
            <person name="Stephan W."/>
            <person name="Strausberg R.L."/>
            <person name="Strempel S."/>
            <person name="Sturgill D."/>
            <person name="Sutton G."/>
            <person name="Sutton G.G."/>
            <person name="Tao W."/>
            <person name="Teichmann S."/>
            <person name="Tobari Y.N."/>
            <person name="Tomimura Y."/>
            <person name="Tsolas J.M."/>
            <person name="Valente V.L."/>
            <person name="Venter E."/>
            <person name="Venter J.C."/>
            <person name="Vicario S."/>
            <person name="Vieira F.G."/>
            <person name="Vilella A.J."/>
            <person name="Villasante A."/>
            <person name="Walenz B."/>
            <person name="Wang J."/>
            <person name="Wasserman M."/>
            <person name="Watts T."/>
            <person name="Wilson D."/>
            <person name="Wilson R.K."/>
            <person name="Wing R.A."/>
            <person name="Wolfner M.F."/>
            <person name="Wong A."/>
            <person name="Wong G.K."/>
            <person name="Wu C.I."/>
            <person name="Wu G."/>
            <person name="Yamamoto D."/>
            <person name="Yang H.P."/>
            <person name="Yang S.P."/>
            <person name="Yorke J.A."/>
            <person name="Yoshida K."/>
            <person name="Zdobnov E."/>
            <person name="Zhang P."/>
            <person name="Zhang Y."/>
            <person name="Zimin A.V."/>
            <person name="Baldwin J."/>
            <person name="Abdouelleil A."/>
            <person name="Abdulkadir J."/>
            <person name="Abebe A."/>
            <person name="Abera B."/>
            <person name="Abreu J."/>
            <person name="Acer S.C."/>
            <person name="Aftuck L."/>
            <person name="Alexander A."/>
            <person name="An P."/>
            <person name="Anderson E."/>
            <person name="Anderson S."/>
            <person name="Arachi H."/>
            <person name="Azer M."/>
            <person name="Bachantsang P."/>
            <person name="Barry A."/>
            <person name="Bayul T."/>
            <person name="Berlin A."/>
            <person name="Bessette D."/>
            <person name="Bloom T."/>
            <person name="Blye J."/>
            <person name="Boguslavskiy L."/>
            <person name="Bonnet C."/>
            <person name="Boukhgalter B."/>
            <person name="Bourzgui I."/>
            <person name="Brown A."/>
            <person name="Cahill P."/>
            <person name="Channer S."/>
            <person name="Cheshatsang Y."/>
            <person name="Chuda L."/>
            <person name="Citroen M."/>
            <person name="Collymore A."/>
            <person name="Cooke P."/>
            <person name="Costello M."/>
            <person name="D'Aco K."/>
            <person name="Daza R."/>
            <person name="De Haan G."/>
            <person name="DeGray S."/>
            <person name="DeMaso C."/>
            <person name="Dhargay N."/>
            <person name="Dooley K."/>
            <person name="Dooley E."/>
            <person name="Doricent M."/>
            <person name="Dorje P."/>
            <person name="Dorjee K."/>
            <person name="Dupes A."/>
            <person name="Elong R."/>
            <person name="Falk J."/>
            <person name="Farina A."/>
            <person name="Faro S."/>
            <person name="Ferguson D."/>
            <person name="Fisher S."/>
            <person name="Foley C.D."/>
            <person name="Franke A."/>
            <person name="Friedrich D."/>
            <person name="Gadbois L."/>
            <person name="Gearin G."/>
            <person name="Gearin C.R."/>
            <person name="Giannoukos G."/>
            <person name="Goode T."/>
            <person name="Graham J."/>
            <person name="Grandbois E."/>
            <person name="Grewal S."/>
            <person name="Gyaltsen K."/>
            <person name="Hafez N."/>
            <person name="Hagos B."/>
            <person name="Hall J."/>
            <person name="Henson C."/>
            <person name="Hollinger A."/>
            <person name="Honan T."/>
            <person name="Huard M.D."/>
            <person name="Hughes L."/>
            <person name="Hurhula B."/>
            <person name="Husby M.E."/>
            <person name="Kamat A."/>
            <person name="Kanga B."/>
            <person name="Kashin S."/>
            <person name="Khazanovich D."/>
            <person name="Kisner P."/>
            <person name="Lance K."/>
            <person name="Lara M."/>
            <person name="Lee W."/>
            <person name="Lennon N."/>
            <person name="Letendre F."/>
            <person name="LeVine R."/>
            <person name="Lipovsky A."/>
            <person name="Liu X."/>
            <person name="Liu J."/>
            <person name="Liu S."/>
            <person name="Lokyitsang T."/>
            <person name="Lokyitsang Y."/>
            <person name="Lubonja R."/>
            <person name="Lui A."/>
            <person name="MacDonald P."/>
            <person name="Magnisalis V."/>
            <person name="Maru K."/>
            <person name="Matthews C."/>
            <person name="McCusker W."/>
            <person name="McDonough S."/>
            <person name="Mehta T."/>
            <person name="Meldrim J."/>
            <person name="Meneus L."/>
            <person name="Mihai O."/>
            <person name="Mihalev A."/>
            <person name="Mihova T."/>
            <person name="Mittelman R."/>
            <person name="Mlenga V."/>
            <person name="Montmayeur A."/>
            <person name="Mulrain L."/>
            <person name="Navidi A."/>
            <person name="Naylor J."/>
            <person name="Negash T."/>
            <person name="Nguyen T."/>
            <person name="Nguyen N."/>
            <person name="Nicol R."/>
            <person name="Norbu C."/>
            <person name="Norbu N."/>
            <person name="Novod N."/>
            <person name="O'Neill B."/>
            <person name="Osman S."/>
            <person name="Markiewicz E."/>
            <person name="Oyono O.L."/>
            <person name="Patti C."/>
            <person name="Phunkhang P."/>
            <person name="Pierre F."/>
            <person name="Priest M."/>
            <person name="Raghuraman S."/>
            <person name="Rege F."/>
            <person name="Reyes R."/>
            <person name="Rise C."/>
            <person name="Rogov P."/>
            <person name="Ross K."/>
            <person name="Ryan E."/>
            <person name="Settipalli S."/>
            <person name="Shea T."/>
            <person name="Sherpa N."/>
            <person name="Shi L."/>
            <person name="Shih D."/>
            <person name="Sparrow T."/>
            <person name="Spaulding J."/>
            <person name="Stalker J."/>
            <person name="Stange-Thomann N."/>
            <person name="Stavropoulos S."/>
            <person name="Stone C."/>
            <person name="Strader C."/>
            <person name="Tesfaye S."/>
            <person name="Thomson T."/>
            <person name="Thoulutsang Y."/>
            <person name="Thoulutsang D."/>
            <person name="Topham K."/>
            <person name="Topping I."/>
            <person name="Tsamla T."/>
            <person name="Vassiliev H."/>
            <person name="Vo A."/>
            <person name="Wangchuk T."/>
            <person name="Wangdi T."/>
            <person name="Weiand M."/>
            <person name="Wilkinson J."/>
            <person name="Wilson A."/>
            <person name="Yadav S."/>
            <person name="Young G."/>
            <person name="Yu Q."/>
            <person name="Zembek L."/>
            <person name="Zhong D."/>
            <person name="Zimmer A."/>
            <person name="Zwirko Z."/>
            <person name="Jaffe D.B."/>
            <person name="Alvarez P."/>
            <person name="Brockman W."/>
            <person name="Butler J."/>
            <person name="Chin C."/>
            <person name="Gnerre S."/>
            <person name="Grabherr M."/>
            <person name="Kleber M."/>
            <person name="Mauceli E."/>
            <person name="MacCallum I."/>
        </authorList>
    </citation>
    <scope>NUCLEOTIDE SEQUENCE [LARGE SCALE GENOMIC DNA]</scope>
    <source>
        <strain evidence="5">white501</strain>
    </source>
</reference>
<dbReference type="AlphaFoldDB" id="B4QDH2"/>
<dbReference type="Bgee" id="FBgn0182684">
    <property type="expression patterns" value="Expressed in embryo and 3 other cell types or tissues"/>
</dbReference>
<evidence type="ECO:0000256" key="3">
    <source>
        <dbReference type="SAM" id="SignalP"/>
    </source>
</evidence>